<protein>
    <submittedName>
        <fullName evidence="9">ABC transporter permease</fullName>
    </submittedName>
</protein>
<feature type="transmembrane region" description="Helical" evidence="6">
    <location>
        <begin position="189"/>
        <end position="211"/>
    </location>
</feature>
<evidence type="ECO:0000256" key="2">
    <source>
        <dbReference type="ARBA" id="ARBA00022448"/>
    </source>
</evidence>
<dbReference type="CDD" id="cd06261">
    <property type="entry name" value="TM_PBP2"/>
    <property type="match status" value="1"/>
</dbReference>
<dbReference type="SUPFAM" id="SSF161098">
    <property type="entry name" value="MetI-like"/>
    <property type="match status" value="1"/>
</dbReference>
<dbReference type="RefSeq" id="WP_188684806.1">
    <property type="nucleotide sequence ID" value="NZ_BMKX01000002.1"/>
</dbReference>
<keyword evidence="5 6" id="KW-0472">Membrane</keyword>
<dbReference type="PANTHER" id="PTHR30177:SF33">
    <property type="entry name" value="POSSIBLE OSMOPROTECTANT (GLYCINE BETAINE_CARNITINE_CHOLINE_L-PROLINE) TRANSPORT INTEGRAL MEMBRANE PROTEIN ABC TRANSPORTER PROZ"/>
    <property type="match status" value="1"/>
</dbReference>
<dbReference type="Proteomes" id="UP000606115">
    <property type="component" value="Unassembled WGS sequence"/>
</dbReference>
<dbReference type="InterPro" id="IPR000515">
    <property type="entry name" value="MetI-like"/>
</dbReference>
<organism evidence="9 10">
    <name type="scientific">Glutamicibacter ardleyensis</name>
    <dbReference type="NCBI Taxonomy" id="225894"/>
    <lineage>
        <taxon>Bacteria</taxon>
        <taxon>Bacillati</taxon>
        <taxon>Actinomycetota</taxon>
        <taxon>Actinomycetes</taxon>
        <taxon>Micrococcales</taxon>
        <taxon>Micrococcaceae</taxon>
        <taxon>Glutamicibacter</taxon>
    </lineage>
</organism>
<feature type="region of interest" description="Disordered" evidence="7">
    <location>
        <begin position="234"/>
        <end position="256"/>
    </location>
</feature>
<feature type="transmembrane region" description="Helical" evidence="6">
    <location>
        <begin position="94"/>
        <end position="114"/>
    </location>
</feature>
<gene>
    <name evidence="9" type="primary">proZ</name>
    <name evidence="9" type="ORF">GCM10007173_15150</name>
</gene>
<reference evidence="10" key="1">
    <citation type="journal article" date="2019" name="Int. J. Syst. Evol. Microbiol.">
        <title>The Global Catalogue of Microorganisms (GCM) 10K type strain sequencing project: providing services to taxonomists for standard genome sequencing and annotation.</title>
        <authorList>
            <consortium name="The Broad Institute Genomics Platform"/>
            <consortium name="The Broad Institute Genome Sequencing Center for Infectious Disease"/>
            <person name="Wu L."/>
            <person name="Ma J."/>
        </authorList>
    </citation>
    <scope>NUCLEOTIDE SEQUENCE [LARGE SCALE GENOMIC DNA]</scope>
    <source>
        <strain evidence="10">CGMCC 1.3685</strain>
    </source>
</reference>
<comment type="caution">
    <text evidence="9">The sequence shown here is derived from an EMBL/GenBank/DDBJ whole genome shotgun (WGS) entry which is preliminary data.</text>
</comment>
<dbReference type="PROSITE" id="PS50928">
    <property type="entry name" value="ABC_TM1"/>
    <property type="match status" value="1"/>
</dbReference>
<keyword evidence="10" id="KW-1185">Reference proteome</keyword>
<keyword evidence="2 6" id="KW-0813">Transport</keyword>
<evidence type="ECO:0000256" key="5">
    <source>
        <dbReference type="ARBA" id="ARBA00023136"/>
    </source>
</evidence>
<comment type="subcellular location">
    <subcellularLocation>
        <location evidence="6">Cell membrane</location>
        <topology evidence="6">Multi-pass membrane protein</topology>
    </subcellularLocation>
    <subcellularLocation>
        <location evidence="1">Membrane</location>
        <topology evidence="1">Multi-pass membrane protein</topology>
    </subcellularLocation>
</comment>
<dbReference type="InterPro" id="IPR035906">
    <property type="entry name" value="MetI-like_sf"/>
</dbReference>
<evidence type="ECO:0000259" key="8">
    <source>
        <dbReference type="PROSITE" id="PS50928"/>
    </source>
</evidence>
<evidence type="ECO:0000256" key="6">
    <source>
        <dbReference type="RuleBase" id="RU363032"/>
    </source>
</evidence>
<dbReference type="PANTHER" id="PTHR30177">
    <property type="entry name" value="GLYCINE BETAINE/L-PROLINE TRANSPORT SYSTEM PERMEASE PROTEIN PROW"/>
    <property type="match status" value="1"/>
</dbReference>
<proteinExistence type="inferred from homology"/>
<keyword evidence="4 6" id="KW-1133">Transmembrane helix</keyword>
<keyword evidence="3 6" id="KW-0812">Transmembrane</keyword>
<dbReference type="EMBL" id="BMKX01000002">
    <property type="protein sequence ID" value="GGJ57280.1"/>
    <property type="molecule type" value="Genomic_DNA"/>
</dbReference>
<comment type="similarity">
    <text evidence="6">Belongs to the binding-protein-dependent transport system permease family.</text>
</comment>
<dbReference type="GeneID" id="303303880"/>
<evidence type="ECO:0000256" key="1">
    <source>
        <dbReference type="ARBA" id="ARBA00004141"/>
    </source>
</evidence>
<evidence type="ECO:0000256" key="7">
    <source>
        <dbReference type="SAM" id="MobiDB-lite"/>
    </source>
</evidence>
<dbReference type="Pfam" id="PF00528">
    <property type="entry name" value="BPD_transp_1"/>
    <property type="match status" value="1"/>
</dbReference>
<name>A0ABQ2DGM6_9MICC</name>
<feature type="transmembrane region" description="Helical" evidence="6">
    <location>
        <begin position="31"/>
        <end position="53"/>
    </location>
</feature>
<accession>A0ABQ2DGM6</accession>
<sequence>MDLINKAIQWLLAPAQWEGSGGLQTLLGQHLLFTVVTVAIAGLIAIPAGWAIGHTGKGREIAVGAAGIARAVPSFGLLILLVLIFGVLHKPEAAVLTFVLLAIPSLLAGAYTGFEAIDRKTIDAARAMGMTEWQILFKVEIPLGLPLLVGGIRSAVLQVVATVTIAAYVNLGGLGLPIITGLNLRRFDMVLGGALMVAVLALLLDVIFALAQKLAVPAGVGGVKKKMPGKVALANEADKDTNKSPGYLKSNEKEMS</sequence>
<dbReference type="Gene3D" id="1.10.3720.10">
    <property type="entry name" value="MetI-like"/>
    <property type="match status" value="1"/>
</dbReference>
<evidence type="ECO:0000256" key="4">
    <source>
        <dbReference type="ARBA" id="ARBA00022989"/>
    </source>
</evidence>
<feature type="domain" description="ABC transmembrane type-1" evidence="8">
    <location>
        <begin position="27"/>
        <end position="208"/>
    </location>
</feature>
<feature type="transmembrane region" description="Helical" evidence="6">
    <location>
        <begin position="65"/>
        <end position="88"/>
    </location>
</feature>
<dbReference type="InterPro" id="IPR051204">
    <property type="entry name" value="ABC_transp_perm/SBD"/>
</dbReference>
<evidence type="ECO:0000313" key="9">
    <source>
        <dbReference type="EMBL" id="GGJ57280.1"/>
    </source>
</evidence>
<evidence type="ECO:0000313" key="10">
    <source>
        <dbReference type="Proteomes" id="UP000606115"/>
    </source>
</evidence>
<evidence type="ECO:0000256" key="3">
    <source>
        <dbReference type="ARBA" id="ARBA00022692"/>
    </source>
</evidence>
<feature type="transmembrane region" description="Helical" evidence="6">
    <location>
        <begin position="135"/>
        <end position="153"/>
    </location>
</feature>
<feature type="transmembrane region" description="Helical" evidence="6">
    <location>
        <begin position="159"/>
        <end position="182"/>
    </location>
</feature>